<organism evidence="2 3">
    <name type="scientific">Periconia digitata</name>
    <dbReference type="NCBI Taxonomy" id="1303443"/>
    <lineage>
        <taxon>Eukaryota</taxon>
        <taxon>Fungi</taxon>
        <taxon>Dikarya</taxon>
        <taxon>Ascomycota</taxon>
        <taxon>Pezizomycotina</taxon>
        <taxon>Dothideomycetes</taxon>
        <taxon>Pleosporomycetidae</taxon>
        <taxon>Pleosporales</taxon>
        <taxon>Massarineae</taxon>
        <taxon>Periconiaceae</taxon>
        <taxon>Periconia</taxon>
    </lineage>
</organism>
<comment type="caution">
    <text evidence="2">The sequence shown here is derived from an EMBL/GenBank/DDBJ whole genome shotgun (WGS) entry which is preliminary data.</text>
</comment>
<feature type="region of interest" description="Disordered" evidence="1">
    <location>
        <begin position="1"/>
        <end position="24"/>
    </location>
</feature>
<keyword evidence="3" id="KW-1185">Reference proteome</keyword>
<feature type="compositionally biased region" description="Basic and acidic residues" evidence="1">
    <location>
        <begin position="11"/>
        <end position="24"/>
    </location>
</feature>
<dbReference type="Proteomes" id="UP001152607">
    <property type="component" value="Unassembled WGS sequence"/>
</dbReference>
<evidence type="ECO:0000256" key="1">
    <source>
        <dbReference type="SAM" id="MobiDB-lite"/>
    </source>
</evidence>
<proteinExistence type="predicted"/>
<gene>
    <name evidence="2" type="ORF">PDIGIT_LOCUS9186</name>
</gene>
<dbReference type="EMBL" id="CAOQHR010000006">
    <property type="protein sequence ID" value="CAI6336096.1"/>
    <property type="molecule type" value="Genomic_DNA"/>
</dbReference>
<evidence type="ECO:0000313" key="3">
    <source>
        <dbReference type="Proteomes" id="UP001152607"/>
    </source>
</evidence>
<evidence type="ECO:0000313" key="2">
    <source>
        <dbReference type="EMBL" id="CAI6336096.1"/>
    </source>
</evidence>
<name>A0A9W4XSN1_9PLEO</name>
<sequence>MGRRPSIRTPYESRRADPPAGHEESYCRDARFPLSTFSALITSYAGYMSRYQVYIHTCKYIQQQQPPSNPVRGLVTLYTCARDQVPTTPNHQKDWRTVLDSAAIRLYSCLLYTRWIVCGYMESETTAGEPVGTGTCPS</sequence>
<reference evidence="2" key="1">
    <citation type="submission" date="2023-01" db="EMBL/GenBank/DDBJ databases">
        <authorList>
            <person name="Van Ghelder C."/>
            <person name="Rancurel C."/>
        </authorList>
    </citation>
    <scope>NUCLEOTIDE SEQUENCE</scope>
    <source>
        <strain evidence="2">CNCM I-4278</strain>
    </source>
</reference>
<protein>
    <submittedName>
        <fullName evidence="2">Uncharacterized protein</fullName>
    </submittedName>
</protein>
<dbReference type="AlphaFoldDB" id="A0A9W4XSN1"/>
<accession>A0A9W4XSN1</accession>